<organism evidence="2 3">
    <name type="scientific">Bacteriovorax stolpii</name>
    <name type="common">Bdellovibrio stolpii</name>
    <dbReference type="NCBI Taxonomy" id="960"/>
    <lineage>
        <taxon>Bacteria</taxon>
        <taxon>Pseudomonadati</taxon>
        <taxon>Bdellovibrionota</taxon>
        <taxon>Bacteriovoracia</taxon>
        <taxon>Bacteriovoracales</taxon>
        <taxon>Bacteriovoracaceae</taxon>
        <taxon>Bacteriovorax</taxon>
    </lineage>
</organism>
<dbReference type="GO" id="GO:0006508">
    <property type="term" value="P:proteolysis"/>
    <property type="evidence" value="ECO:0007669"/>
    <property type="project" value="InterPro"/>
</dbReference>
<dbReference type="SUPFAM" id="SSF52096">
    <property type="entry name" value="ClpP/crotonase"/>
    <property type="match status" value="1"/>
</dbReference>
<evidence type="ECO:0000313" key="3">
    <source>
        <dbReference type="Proteomes" id="UP000235584"/>
    </source>
</evidence>
<keyword evidence="3" id="KW-1185">Reference proteome</keyword>
<dbReference type="GO" id="GO:0004175">
    <property type="term" value="F:endopeptidase activity"/>
    <property type="evidence" value="ECO:0007669"/>
    <property type="project" value="TreeGrafter"/>
</dbReference>
<dbReference type="GO" id="GO:0008236">
    <property type="term" value="F:serine-type peptidase activity"/>
    <property type="evidence" value="ECO:0007669"/>
    <property type="project" value="InterPro"/>
</dbReference>
<dbReference type="Gene3D" id="3.90.226.10">
    <property type="entry name" value="2-enoyl-CoA Hydratase, Chain A, domain 1"/>
    <property type="match status" value="1"/>
</dbReference>
<dbReference type="InterPro" id="IPR029045">
    <property type="entry name" value="ClpP/crotonase-like_dom_sf"/>
</dbReference>
<dbReference type="InterPro" id="IPR005151">
    <property type="entry name" value="Tail-specific_protease"/>
</dbReference>
<proteinExistence type="predicted"/>
<evidence type="ECO:0000259" key="1">
    <source>
        <dbReference type="Pfam" id="PF03572"/>
    </source>
</evidence>
<dbReference type="Pfam" id="PF03572">
    <property type="entry name" value="Peptidase_S41"/>
    <property type="match status" value="1"/>
</dbReference>
<dbReference type="KEGG" id="bsto:C0V70_12995"/>
<dbReference type="InterPro" id="IPR036034">
    <property type="entry name" value="PDZ_sf"/>
</dbReference>
<gene>
    <name evidence="2" type="ORF">C0V70_12995</name>
</gene>
<dbReference type="SUPFAM" id="SSF50156">
    <property type="entry name" value="PDZ domain-like"/>
    <property type="match status" value="1"/>
</dbReference>
<dbReference type="PANTHER" id="PTHR32060:SF22">
    <property type="entry name" value="CARBOXYL-TERMINAL-PROCESSING PEPTIDASE 3, CHLOROPLASTIC"/>
    <property type="match status" value="1"/>
</dbReference>
<dbReference type="PANTHER" id="PTHR32060">
    <property type="entry name" value="TAIL-SPECIFIC PROTEASE"/>
    <property type="match status" value="1"/>
</dbReference>
<accession>A0A2K9NU04</accession>
<dbReference type="Gene3D" id="2.30.42.10">
    <property type="match status" value="1"/>
</dbReference>
<name>A0A2K9NU04_BACTC</name>
<reference evidence="2 3" key="1">
    <citation type="submission" date="2018-01" db="EMBL/GenBank/DDBJ databases">
        <title>Complete genome sequence of Bacteriovorax stolpii DSM12778.</title>
        <authorList>
            <person name="Tang B."/>
            <person name="Chang J."/>
        </authorList>
    </citation>
    <scope>NUCLEOTIDE SEQUENCE [LARGE SCALE GENOMIC DNA]</scope>
    <source>
        <strain evidence="2 3">DSM 12778</strain>
    </source>
</reference>
<dbReference type="AlphaFoldDB" id="A0A2K9NU04"/>
<dbReference type="RefSeq" id="WP_102244292.1">
    <property type="nucleotide sequence ID" value="NZ_CP025704.1"/>
</dbReference>
<evidence type="ECO:0000313" key="2">
    <source>
        <dbReference type="EMBL" id="AUN99001.1"/>
    </source>
</evidence>
<dbReference type="Proteomes" id="UP000235584">
    <property type="component" value="Chromosome"/>
</dbReference>
<feature type="domain" description="Tail specific protease" evidence="1">
    <location>
        <begin position="348"/>
        <end position="529"/>
    </location>
</feature>
<dbReference type="EMBL" id="CP025704">
    <property type="protein sequence ID" value="AUN99001.1"/>
    <property type="molecule type" value="Genomic_DNA"/>
</dbReference>
<protein>
    <recommendedName>
        <fullName evidence="1">Tail specific protease domain-containing protein</fullName>
    </recommendedName>
</protein>
<sequence>MFKTSVLSVLLMTSALSAMPAQAGLLDLFKKPNIQSEAVKDVYSGVKFTYLDTEDRLLIVNSFLKTVELEYALLPLKAERVGLDFKKVKAEALAAEEAAGSITLSAADRKDPVLKDKIAELQAVANMEFLDRMQLLVAKFEDTHFGINEKISRPFIYNGIRLFRVQGKVVIGSIEPKFISMVQKLSGADLSGLRVGDEVLAIDGVSVEDKVNELKAYIAGSSDEFRDSQAVRSLTLRNFKYDKKNYINIRLKSAGFLKLPTFVNNPTSETLRPDARAFMKLFNIPSDTASIGITFDRATNKWTDSGLAFEGYSVRKIQGNIKGLTEYTDDGGSVGLRTGYYINKGKTYGYMQLMTFATKNFKTGNTTQTFLDAIRNFIIELKENELPLIFDLRSNGGGNGNFPSAVLSMLAEEGVVYPGATSGMRITHYMRQLQEPFMHQMVNAENENTILTGDEFNAMFEDAIDNRLDYSPMYASDPTPFDAKVKGFSNKIVALVTADCISACDKMSFLLKSSKRATIIGTHSNGTGAGYLSTSELDTEWTDPLRVLSSRVPNYLFGLPGNSFDINIFEADSVSKMCTENMPTQADVTYSNTMVDITRNNLGWLQKAAQVLEEK</sequence>
<dbReference type="OrthoDB" id="5287531at2"/>